<protein>
    <submittedName>
        <fullName evidence="5">Extracellular solute-binding protein family 1</fullName>
    </submittedName>
</protein>
<dbReference type="InterPro" id="IPR006059">
    <property type="entry name" value="SBP"/>
</dbReference>
<dbReference type="OrthoDB" id="9795467at2"/>
<dbReference type="STRING" id="709986.Deima_0809"/>
<evidence type="ECO:0000256" key="2">
    <source>
        <dbReference type="ARBA" id="ARBA00022448"/>
    </source>
</evidence>
<dbReference type="KEGG" id="dmr:Deima_0809"/>
<dbReference type="GO" id="GO:1901982">
    <property type="term" value="F:maltose binding"/>
    <property type="evidence" value="ECO:0007669"/>
    <property type="project" value="TreeGrafter"/>
</dbReference>
<dbReference type="PANTHER" id="PTHR30061">
    <property type="entry name" value="MALTOSE-BINDING PERIPLASMIC PROTEIN"/>
    <property type="match status" value="1"/>
</dbReference>
<dbReference type="Gene3D" id="3.40.190.10">
    <property type="entry name" value="Periplasmic binding protein-like II"/>
    <property type="match status" value="2"/>
</dbReference>
<dbReference type="SUPFAM" id="SSF53850">
    <property type="entry name" value="Periplasmic binding protein-like II"/>
    <property type="match status" value="1"/>
</dbReference>
<gene>
    <name evidence="5" type="ordered locus">Deima_0809</name>
</gene>
<proteinExistence type="inferred from homology"/>
<dbReference type="Proteomes" id="UP000008635">
    <property type="component" value="Chromosome"/>
</dbReference>
<dbReference type="HOGENOM" id="CLU_031285_3_1_0"/>
<dbReference type="GO" id="GO:0015768">
    <property type="term" value="P:maltose transport"/>
    <property type="evidence" value="ECO:0007669"/>
    <property type="project" value="TreeGrafter"/>
</dbReference>
<keyword evidence="6" id="KW-1185">Reference proteome</keyword>
<dbReference type="AlphaFoldDB" id="E8U5X5"/>
<keyword evidence="2" id="KW-0813">Transport</keyword>
<dbReference type="EMBL" id="CP002454">
    <property type="protein sequence ID" value="ADV66464.1"/>
    <property type="molecule type" value="Genomic_DNA"/>
</dbReference>
<sequence precursor="true">MRRAAATLALALAVTAGAAPVTVTFWHSMEGVRDLVQRFADEFNRSQNQYRVVPTSVGNYRQAQEKLQGALKAGNAPVLFQAELTYFPQLVAEGRLVNLDQYEAKLDADLRRDFYPAVWNYGDYGGKRYGLPWNVSTPVLFYNIGAFKKAGVNAPRTWTEFEVTARKLSSGRRAFVFGADAWTFEQLVAARGGSVVRGDQPNFTSAEVVAALESLVRLTQAGAAQPRTLSDGTRAAVDFVRGQHVIAAASIANWTDFDRLGFLFRPGAAPMPCEKVCAVPFGGAQLVVLQGASAPEQAGAFAFWRYLMDGDTLKRWVERTAYMTPRRSVQAQLQTYYAQNPYRKAVFAQLDDAVPRPRLPEYAQWQRYLEDAILKATSGKATARAALEEAQRRAGGS</sequence>
<organism evidence="5 6">
    <name type="scientific">Deinococcus maricopensis (strain DSM 21211 / LMG 22137 / NRRL B-23946 / LB-34)</name>
    <dbReference type="NCBI Taxonomy" id="709986"/>
    <lineage>
        <taxon>Bacteria</taxon>
        <taxon>Thermotogati</taxon>
        <taxon>Deinococcota</taxon>
        <taxon>Deinococci</taxon>
        <taxon>Deinococcales</taxon>
        <taxon>Deinococcaceae</taxon>
        <taxon>Deinococcus</taxon>
    </lineage>
</organism>
<dbReference type="PANTHER" id="PTHR30061:SF50">
    <property type="entry name" value="MALTOSE_MALTODEXTRIN-BINDING PERIPLASMIC PROTEIN"/>
    <property type="match status" value="1"/>
</dbReference>
<accession>E8U5X5</accession>
<keyword evidence="3 4" id="KW-0732">Signal</keyword>
<evidence type="ECO:0000313" key="6">
    <source>
        <dbReference type="Proteomes" id="UP000008635"/>
    </source>
</evidence>
<dbReference type="RefSeq" id="WP_013555969.1">
    <property type="nucleotide sequence ID" value="NC_014958.1"/>
</dbReference>
<feature type="chain" id="PRO_5003228372" evidence="4">
    <location>
        <begin position="19"/>
        <end position="397"/>
    </location>
</feature>
<comment type="similarity">
    <text evidence="1">Belongs to the bacterial solute-binding protein 1 family.</text>
</comment>
<evidence type="ECO:0000256" key="4">
    <source>
        <dbReference type="SAM" id="SignalP"/>
    </source>
</evidence>
<dbReference type="GO" id="GO:0042956">
    <property type="term" value="P:maltodextrin transmembrane transport"/>
    <property type="evidence" value="ECO:0007669"/>
    <property type="project" value="TreeGrafter"/>
</dbReference>
<evidence type="ECO:0000256" key="1">
    <source>
        <dbReference type="ARBA" id="ARBA00008520"/>
    </source>
</evidence>
<name>E8U5X5_DEIML</name>
<evidence type="ECO:0000256" key="3">
    <source>
        <dbReference type="ARBA" id="ARBA00022729"/>
    </source>
</evidence>
<dbReference type="CDD" id="cd14748">
    <property type="entry name" value="PBP2_UgpB"/>
    <property type="match status" value="1"/>
</dbReference>
<dbReference type="eggNOG" id="COG1653">
    <property type="taxonomic scope" value="Bacteria"/>
</dbReference>
<reference evidence="6" key="2">
    <citation type="submission" date="2011-01" db="EMBL/GenBank/DDBJ databases">
        <title>The complete genome of Deinococcus maricopensis DSM 21211.</title>
        <authorList>
            <consortium name="US DOE Joint Genome Institute (JGI-PGF)"/>
            <person name="Lucas S."/>
            <person name="Copeland A."/>
            <person name="Lapidus A."/>
            <person name="Goodwin L."/>
            <person name="Pitluck S."/>
            <person name="Kyrpides N."/>
            <person name="Mavromatis K."/>
            <person name="Pagani I."/>
            <person name="Ivanova N."/>
            <person name="Ovchinnikova G."/>
            <person name="Zeytun A."/>
            <person name="Detter J.C."/>
            <person name="Han C."/>
            <person name="Land M."/>
            <person name="Hauser L."/>
            <person name="Markowitz V."/>
            <person name="Cheng J.-F."/>
            <person name="Hugenholtz P."/>
            <person name="Woyke T."/>
            <person name="Wu D."/>
            <person name="Pukall R."/>
            <person name="Gehrich-Schroeter G."/>
            <person name="Brambilla E."/>
            <person name="Klenk H.-P."/>
            <person name="Eisen J.A."/>
        </authorList>
    </citation>
    <scope>NUCLEOTIDE SEQUENCE [LARGE SCALE GENOMIC DNA]</scope>
    <source>
        <strain evidence="6">DSM 21211 / LMG 22137 / NRRL B-23946 / LB-34</strain>
    </source>
</reference>
<dbReference type="Pfam" id="PF13416">
    <property type="entry name" value="SBP_bac_8"/>
    <property type="match status" value="1"/>
</dbReference>
<feature type="signal peptide" evidence="4">
    <location>
        <begin position="1"/>
        <end position="18"/>
    </location>
</feature>
<evidence type="ECO:0000313" key="5">
    <source>
        <dbReference type="EMBL" id="ADV66464.1"/>
    </source>
</evidence>
<reference evidence="5 6" key="1">
    <citation type="journal article" date="2011" name="Stand. Genomic Sci.">
        <title>Complete genome sequence of Deinococcus maricopensis type strain (LB-34).</title>
        <authorList>
            <person name="Pukall R."/>
            <person name="Zeytun A."/>
            <person name="Lucas S."/>
            <person name="Lapidus A."/>
            <person name="Hammon N."/>
            <person name="Deshpande S."/>
            <person name="Nolan M."/>
            <person name="Cheng J.F."/>
            <person name="Pitluck S."/>
            <person name="Liolios K."/>
            <person name="Pagani I."/>
            <person name="Mikhailova N."/>
            <person name="Ivanova N."/>
            <person name="Mavromatis K."/>
            <person name="Pati A."/>
            <person name="Tapia R."/>
            <person name="Han C."/>
            <person name="Goodwin L."/>
            <person name="Chen A."/>
            <person name="Palaniappan K."/>
            <person name="Land M."/>
            <person name="Hauser L."/>
            <person name="Chang Y.J."/>
            <person name="Jeffries C.D."/>
            <person name="Brambilla E.M."/>
            <person name="Rohde M."/>
            <person name="Goker M."/>
            <person name="Detter J.C."/>
            <person name="Woyke T."/>
            <person name="Bristow J."/>
            <person name="Eisen J.A."/>
            <person name="Markowitz V."/>
            <person name="Hugenholtz P."/>
            <person name="Kyrpides N.C."/>
            <person name="Klenk H.P."/>
        </authorList>
    </citation>
    <scope>NUCLEOTIDE SEQUENCE [LARGE SCALE GENOMIC DNA]</scope>
    <source>
        <strain evidence="6">DSM 21211 / LMG 22137 / NRRL B-23946 / LB-34</strain>
    </source>
</reference>
<dbReference type="GO" id="GO:0055052">
    <property type="term" value="C:ATP-binding cassette (ABC) transporter complex, substrate-binding subunit-containing"/>
    <property type="evidence" value="ECO:0007669"/>
    <property type="project" value="TreeGrafter"/>
</dbReference>